<proteinExistence type="predicted"/>
<dbReference type="PANTHER" id="PTHR43384:SF11">
    <property type="entry name" value="SEPTUM SITE DETERMINING PROTEIN"/>
    <property type="match status" value="1"/>
</dbReference>
<name>A0A846XSW3_9NOCA</name>
<comment type="caution">
    <text evidence="2">The sequence shown here is derived from an EMBL/GenBank/DDBJ whole genome shotgun (WGS) entry which is preliminary data.</text>
</comment>
<dbReference type="SUPFAM" id="SSF52540">
    <property type="entry name" value="P-loop containing nucleoside triphosphate hydrolases"/>
    <property type="match status" value="1"/>
</dbReference>
<dbReference type="Gene3D" id="3.40.50.300">
    <property type="entry name" value="P-loop containing nucleotide triphosphate hydrolases"/>
    <property type="match status" value="1"/>
</dbReference>
<dbReference type="InterPro" id="IPR027417">
    <property type="entry name" value="P-loop_NTPase"/>
</dbReference>
<dbReference type="GO" id="GO:0005524">
    <property type="term" value="F:ATP binding"/>
    <property type="evidence" value="ECO:0007669"/>
    <property type="project" value="TreeGrafter"/>
</dbReference>
<dbReference type="InterPro" id="IPR022521">
    <property type="entry name" value="Rv3660c"/>
</dbReference>
<gene>
    <name evidence="2" type="ORF">HGA08_08095</name>
</gene>
<dbReference type="Pfam" id="PF26563">
    <property type="entry name" value="Rv3660c_N"/>
    <property type="match status" value="1"/>
</dbReference>
<dbReference type="GO" id="GO:0051782">
    <property type="term" value="P:negative regulation of cell division"/>
    <property type="evidence" value="ECO:0007669"/>
    <property type="project" value="TreeGrafter"/>
</dbReference>
<dbReference type="AlphaFoldDB" id="A0A846XSW3"/>
<evidence type="ECO:0000313" key="2">
    <source>
        <dbReference type="EMBL" id="NKY50166.1"/>
    </source>
</evidence>
<evidence type="ECO:0000313" key="3">
    <source>
        <dbReference type="Proteomes" id="UP000565711"/>
    </source>
</evidence>
<protein>
    <recommendedName>
        <fullName evidence="1">Rv3660c-like CheY-like N-terminal domain-containing protein</fullName>
    </recommendedName>
</protein>
<dbReference type="GO" id="GO:0005829">
    <property type="term" value="C:cytosol"/>
    <property type="evidence" value="ECO:0007669"/>
    <property type="project" value="TreeGrafter"/>
</dbReference>
<accession>A0A846XSW3</accession>
<dbReference type="GO" id="GO:0016887">
    <property type="term" value="F:ATP hydrolysis activity"/>
    <property type="evidence" value="ECO:0007669"/>
    <property type="project" value="TreeGrafter"/>
</dbReference>
<dbReference type="GO" id="GO:0009898">
    <property type="term" value="C:cytoplasmic side of plasma membrane"/>
    <property type="evidence" value="ECO:0007669"/>
    <property type="project" value="TreeGrafter"/>
</dbReference>
<keyword evidence="3" id="KW-1185">Reference proteome</keyword>
<dbReference type="RefSeq" id="WP_067870785.1">
    <property type="nucleotide sequence ID" value="NZ_JAAXOP010000003.1"/>
</dbReference>
<dbReference type="InterPro" id="IPR050625">
    <property type="entry name" value="ParA/MinD_ATPase"/>
</dbReference>
<evidence type="ECO:0000259" key="1">
    <source>
        <dbReference type="Pfam" id="PF26563"/>
    </source>
</evidence>
<organism evidence="2 3">
    <name type="scientific">Nocardia vermiculata</name>
    <dbReference type="NCBI Taxonomy" id="257274"/>
    <lineage>
        <taxon>Bacteria</taxon>
        <taxon>Bacillati</taxon>
        <taxon>Actinomycetota</taxon>
        <taxon>Actinomycetes</taxon>
        <taxon>Mycobacteriales</taxon>
        <taxon>Nocardiaceae</taxon>
        <taxon>Nocardia</taxon>
    </lineage>
</organism>
<dbReference type="NCBIfam" id="TIGR03815">
    <property type="entry name" value="CpaE_hom_Actino"/>
    <property type="match status" value="1"/>
</dbReference>
<feature type="domain" description="Rv3660c-like CheY-like N-terminal" evidence="1">
    <location>
        <begin position="15"/>
        <end position="116"/>
    </location>
</feature>
<dbReference type="InterPro" id="IPR059050">
    <property type="entry name" value="Rv3660c_N"/>
</dbReference>
<sequence length="361" mass="36153">MNPVAAVPPPALVLVDDHRLRDEVRRVAAAADRALDEPAMPIGRYTWTAAPLLIVDLGAARACAAAGYPRRSGVVLVGSAEPDLELWRVAASVGAEQVIALPGAADTLIEAFAAYSWRDPGDGVVLAVAGAVGGAGASVFSGAVALTAAARGFRSRVLLIDADPLGGGLDLLLGIESVPGLRWPELSVADGRVAAQALHDALPAAAPGLGVLACTRPAGVGPDEIGTGAVRAVVEAGRGAGDLVVCDISRCHGPHTDQVLDIADLVVFVVPARLRAVAAAGAVVADSRGRNPNQGLVVRGPAPGGLRGREIAQALDLPLLAAMRAQPGLAGVLERGGLALTRGPLAGAAESVLAALPGGDR</sequence>
<reference evidence="2 3" key="1">
    <citation type="submission" date="2020-04" db="EMBL/GenBank/DDBJ databases">
        <title>MicrobeNet Type strains.</title>
        <authorList>
            <person name="Nicholson A.C."/>
        </authorList>
    </citation>
    <scope>NUCLEOTIDE SEQUENCE [LARGE SCALE GENOMIC DNA]</scope>
    <source>
        <strain evidence="2 3">JCM 12354</strain>
    </source>
</reference>
<dbReference type="Proteomes" id="UP000565711">
    <property type="component" value="Unassembled WGS sequence"/>
</dbReference>
<dbReference type="EMBL" id="JAAXOP010000003">
    <property type="protein sequence ID" value="NKY50166.1"/>
    <property type="molecule type" value="Genomic_DNA"/>
</dbReference>
<dbReference type="PANTHER" id="PTHR43384">
    <property type="entry name" value="SEPTUM SITE-DETERMINING PROTEIN MIND HOMOLOG, CHLOROPLASTIC-RELATED"/>
    <property type="match status" value="1"/>
</dbReference>